<feature type="domain" description="Fibronectin type-III" evidence="7">
    <location>
        <begin position="153"/>
        <end position="242"/>
    </location>
</feature>
<dbReference type="InterPro" id="IPR036116">
    <property type="entry name" value="FN3_sf"/>
</dbReference>
<evidence type="ECO:0000313" key="10">
    <source>
        <dbReference type="Proteomes" id="UP000264800"/>
    </source>
</evidence>
<accession>A0A3Q2ZZW0</accession>
<dbReference type="PROSITE" id="PS50853">
    <property type="entry name" value="FN3"/>
    <property type="match status" value="2"/>
</dbReference>
<dbReference type="InterPro" id="IPR020837">
    <property type="entry name" value="Fibrinogen_CS"/>
</dbReference>
<dbReference type="PROSITE" id="PS00514">
    <property type="entry name" value="FIBRINOGEN_C_1"/>
    <property type="match status" value="1"/>
</dbReference>
<dbReference type="Gene3D" id="2.60.40.10">
    <property type="entry name" value="Immunoglobulins"/>
    <property type="match status" value="3"/>
</dbReference>
<dbReference type="GO" id="GO:0005615">
    <property type="term" value="C:extracellular space"/>
    <property type="evidence" value="ECO:0007669"/>
    <property type="project" value="TreeGrafter"/>
</dbReference>
<dbReference type="GeneTree" id="ENSGT00940000155565"/>
<dbReference type="PANTHER" id="PTHR46708">
    <property type="entry name" value="TENASCIN"/>
    <property type="match status" value="1"/>
</dbReference>
<reference evidence="9" key="1">
    <citation type="submission" date="2025-08" db="UniProtKB">
        <authorList>
            <consortium name="Ensembl"/>
        </authorList>
    </citation>
    <scope>IDENTIFICATION</scope>
</reference>
<dbReference type="FunFam" id="3.90.215.10:FF:000001">
    <property type="entry name" value="Tenascin isoform 1"/>
    <property type="match status" value="1"/>
</dbReference>
<keyword evidence="2" id="KW-0964">Secreted</keyword>
<dbReference type="InterPro" id="IPR002181">
    <property type="entry name" value="Fibrinogen_a/b/g_C_dom"/>
</dbReference>
<organism evidence="9 10">
    <name type="scientific">Kryptolebias marmoratus</name>
    <name type="common">Mangrove killifish</name>
    <name type="synonym">Rivulus marmoratus</name>
    <dbReference type="NCBI Taxonomy" id="37003"/>
    <lineage>
        <taxon>Eukaryota</taxon>
        <taxon>Metazoa</taxon>
        <taxon>Chordata</taxon>
        <taxon>Craniata</taxon>
        <taxon>Vertebrata</taxon>
        <taxon>Euteleostomi</taxon>
        <taxon>Actinopterygii</taxon>
        <taxon>Neopterygii</taxon>
        <taxon>Teleostei</taxon>
        <taxon>Neoteleostei</taxon>
        <taxon>Acanthomorphata</taxon>
        <taxon>Ovalentaria</taxon>
        <taxon>Atherinomorphae</taxon>
        <taxon>Cyprinodontiformes</taxon>
        <taxon>Rivulidae</taxon>
        <taxon>Kryptolebias</taxon>
    </lineage>
</organism>
<dbReference type="PROSITE" id="PS51406">
    <property type="entry name" value="FIBRINOGEN_C_2"/>
    <property type="match status" value="1"/>
</dbReference>
<dbReference type="OMA" id="EHHSIQF"/>
<dbReference type="Gene3D" id="3.90.215.10">
    <property type="entry name" value="Gamma Fibrinogen, chain A, domain 1"/>
    <property type="match status" value="1"/>
</dbReference>
<keyword evidence="4" id="KW-0732">Signal</keyword>
<protein>
    <submittedName>
        <fullName evidence="9">Uncharacterized protein</fullName>
    </submittedName>
</protein>
<dbReference type="Pfam" id="PF00041">
    <property type="entry name" value="fn3"/>
    <property type="match status" value="2"/>
</dbReference>
<keyword evidence="10" id="KW-1185">Reference proteome</keyword>
<evidence type="ECO:0000256" key="5">
    <source>
        <dbReference type="ARBA" id="ARBA00022737"/>
    </source>
</evidence>
<evidence type="ECO:0000256" key="2">
    <source>
        <dbReference type="ARBA" id="ARBA00022530"/>
    </source>
</evidence>
<dbReference type="GO" id="GO:0031175">
    <property type="term" value="P:neuron projection development"/>
    <property type="evidence" value="ECO:0007669"/>
    <property type="project" value="TreeGrafter"/>
</dbReference>
<keyword evidence="6" id="KW-1015">Disulfide bond</keyword>
<dbReference type="SUPFAM" id="SSF49265">
    <property type="entry name" value="Fibronectin type III"/>
    <property type="match status" value="2"/>
</dbReference>
<dbReference type="CDD" id="cd00087">
    <property type="entry name" value="FReD"/>
    <property type="match status" value="1"/>
</dbReference>
<dbReference type="SMART" id="SM00060">
    <property type="entry name" value="FN3"/>
    <property type="match status" value="3"/>
</dbReference>
<dbReference type="InterPro" id="IPR014716">
    <property type="entry name" value="Fibrinogen_a/b/g_C_1"/>
</dbReference>
<reference evidence="9" key="2">
    <citation type="submission" date="2025-09" db="UniProtKB">
        <authorList>
            <consortium name="Ensembl"/>
        </authorList>
    </citation>
    <scope>IDENTIFICATION</scope>
</reference>
<evidence type="ECO:0000256" key="4">
    <source>
        <dbReference type="ARBA" id="ARBA00022729"/>
    </source>
</evidence>
<dbReference type="STRING" id="37003.ENSKMAP00000009516"/>
<dbReference type="InterPro" id="IPR013783">
    <property type="entry name" value="Ig-like_fold"/>
</dbReference>
<dbReference type="Ensembl" id="ENSKMAT00000009662.1">
    <property type="protein sequence ID" value="ENSKMAP00000009516.1"/>
    <property type="gene ID" value="ENSKMAG00000007109.1"/>
</dbReference>
<sequence length="462" mass="51633">NIVFSKVTENSLTVSWTKPRSSVSGFKVTYTQSDDEEPVSVSVDSEDSTVNLSQLSPGLSYEVTIISTLGLDESDPVKDFVTTLPDPPSDLQALNVTDTTWLLLWITVSGNTAEQRLSGLEESTTYTVTITSQLGGQESSSATTSFTTRDFDEARDLQAKNVTPRTADVSWTPPIKPVDRYILSYQTEGEKSEEIIVGPNETQYKLTRLHPGSLYDVNLRSLRGAQLSSHPPVSSSSPSGKLQFPFPTDCSQELLNGVLTSDTMEIFPHGKLGKSMMVYCDMETDGGGWTVFQRRKDGSEDFYRNFNDYVEGFGNLNGEFWLGLEKLHNLTTMTRMNLRVDLRDEGEQVFAQYSTFQVAKRNYKLTVGGYSGTAGDSLTYHNDCAFTAKDRSPLLGLFRCAISYQGGWWYNNCHEANLNGLYGNNYKHQGVIWKSWKGEHHSIQFTEMKLRPANFRTPSRGL</sequence>
<evidence type="ECO:0000259" key="8">
    <source>
        <dbReference type="PROSITE" id="PS51406"/>
    </source>
</evidence>
<dbReference type="InterPro" id="IPR036056">
    <property type="entry name" value="Fibrinogen-like_C"/>
</dbReference>
<dbReference type="InterPro" id="IPR050991">
    <property type="entry name" value="ECM_Regulatory_Proteins"/>
</dbReference>
<evidence type="ECO:0000256" key="1">
    <source>
        <dbReference type="ARBA" id="ARBA00004498"/>
    </source>
</evidence>
<keyword evidence="5" id="KW-0677">Repeat</keyword>
<dbReference type="NCBIfam" id="NF040941">
    <property type="entry name" value="GGGWT_bact"/>
    <property type="match status" value="1"/>
</dbReference>
<dbReference type="PANTHER" id="PTHR46708:SF3">
    <property type="entry name" value="TENASCIN-X"/>
    <property type="match status" value="1"/>
</dbReference>
<evidence type="ECO:0000259" key="7">
    <source>
        <dbReference type="PROSITE" id="PS50853"/>
    </source>
</evidence>
<dbReference type="CDD" id="cd00063">
    <property type="entry name" value="FN3"/>
    <property type="match status" value="2"/>
</dbReference>
<evidence type="ECO:0000256" key="6">
    <source>
        <dbReference type="ARBA" id="ARBA00023157"/>
    </source>
</evidence>
<evidence type="ECO:0000313" key="9">
    <source>
        <dbReference type="Ensembl" id="ENSKMAP00000009516.1"/>
    </source>
</evidence>
<dbReference type="InterPro" id="IPR003961">
    <property type="entry name" value="FN3_dom"/>
</dbReference>
<dbReference type="SUPFAM" id="SSF56496">
    <property type="entry name" value="Fibrinogen C-terminal domain-like"/>
    <property type="match status" value="1"/>
</dbReference>
<proteinExistence type="predicted"/>
<comment type="subcellular location">
    <subcellularLocation>
        <location evidence="1">Secreted</location>
        <location evidence="1">Extracellular space</location>
        <location evidence="1">Extracellular matrix</location>
    </subcellularLocation>
</comment>
<dbReference type="GO" id="GO:0030155">
    <property type="term" value="P:regulation of cell adhesion"/>
    <property type="evidence" value="ECO:0007669"/>
    <property type="project" value="TreeGrafter"/>
</dbReference>
<dbReference type="AlphaFoldDB" id="A0A3Q2ZZW0"/>
<keyword evidence="2" id="KW-0272">Extracellular matrix</keyword>
<dbReference type="SMART" id="SM00186">
    <property type="entry name" value="FBG"/>
    <property type="match status" value="1"/>
</dbReference>
<evidence type="ECO:0000256" key="3">
    <source>
        <dbReference type="ARBA" id="ARBA00022536"/>
    </source>
</evidence>
<name>A0A3Q2ZZW0_KRYMA</name>
<keyword evidence="3" id="KW-0245">EGF-like domain</keyword>
<feature type="domain" description="Fibrinogen C-terminal" evidence="8">
    <location>
        <begin position="241"/>
        <end position="454"/>
    </location>
</feature>
<feature type="domain" description="Fibronectin type-III" evidence="7">
    <location>
        <begin position="1"/>
        <end position="87"/>
    </location>
</feature>
<dbReference type="Pfam" id="PF00147">
    <property type="entry name" value="Fibrinogen_C"/>
    <property type="match status" value="1"/>
</dbReference>
<dbReference type="Proteomes" id="UP000264800">
    <property type="component" value="Unplaced"/>
</dbReference>